<reference evidence="1 2" key="1">
    <citation type="submission" date="2020-04" db="EMBL/GenBank/DDBJ databases">
        <title>Enterovirga sp. isolate from soil.</title>
        <authorList>
            <person name="Chea S."/>
            <person name="Kim D.-U."/>
        </authorList>
    </citation>
    <scope>NUCLEOTIDE SEQUENCE [LARGE SCALE GENOMIC DNA]</scope>
    <source>
        <strain evidence="1 2">DB1703</strain>
    </source>
</reference>
<dbReference type="RefSeq" id="WP_171220013.1">
    <property type="nucleotide sequence ID" value="NZ_JABEPP010000006.1"/>
</dbReference>
<dbReference type="Proteomes" id="UP000564885">
    <property type="component" value="Unassembled WGS sequence"/>
</dbReference>
<dbReference type="AlphaFoldDB" id="A0A849IB80"/>
<name>A0A849IB80_9HYPH</name>
<accession>A0A849IB80</accession>
<comment type="caution">
    <text evidence="1">The sequence shown here is derived from an EMBL/GenBank/DDBJ whole genome shotgun (WGS) entry which is preliminary data.</text>
</comment>
<keyword evidence="2" id="KW-1185">Reference proteome</keyword>
<organism evidence="1 2">
    <name type="scientific">Enterovirga aerilata</name>
    <dbReference type="NCBI Taxonomy" id="2730920"/>
    <lineage>
        <taxon>Bacteria</taxon>
        <taxon>Pseudomonadati</taxon>
        <taxon>Pseudomonadota</taxon>
        <taxon>Alphaproteobacteria</taxon>
        <taxon>Hyphomicrobiales</taxon>
        <taxon>Methylobacteriaceae</taxon>
        <taxon>Enterovirga</taxon>
    </lineage>
</organism>
<sequence>MLFNIEHDLGREIIGYLVPDGFTGRATIRVTRRGDELLTKQTDSLRESLVHAGRHETGLCGFTIDDGEIPGLAEITDLEIRDAESDVIIYRRYNPEAIVRQKIFRLETHLLPLSRIDRAVQPRFQFYFPSIDRFGLETTHQMFLMNNTDSVYASGRVSYRSVEYYLDQGYTSVAMVQEPFEELAERVLLLRLIGENRAGILGLRDSVTFETVKSFASGLPLDSDRALSRAFRDMDPEVANMLTDPVTRQLTTRLPDEVLKPSSIGQALSVLSGFRIVGVRHRAELFADALVDALSLHTGEVPVVEPIPAARELGARLREMPSVERLLEHDIAVFHFLSEAFEKSLIES</sequence>
<gene>
    <name evidence="1" type="ORF">HJG44_19460</name>
</gene>
<proteinExistence type="predicted"/>
<evidence type="ECO:0000313" key="1">
    <source>
        <dbReference type="EMBL" id="NNM74541.1"/>
    </source>
</evidence>
<dbReference type="EMBL" id="JABEPP010000006">
    <property type="protein sequence ID" value="NNM74541.1"/>
    <property type="molecule type" value="Genomic_DNA"/>
</dbReference>
<evidence type="ECO:0000313" key="2">
    <source>
        <dbReference type="Proteomes" id="UP000564885"/>
    </source>
</evidence>
<protein>
    <submittedName>
        <fullName evidence="1">Uncharacterized protein</fullName>
    </submittedName>
</protein>